<gene>
    <name evidence="2" type="ORF">TRIADDRAFT_52248</name>
</gene>
<reference evidence="2 3" key="1">
    <citation type="journal article" date="2008" name="Nature">
        <title>The Trichoplax genome and the nature of placozoans.</title>
        <authorList>
            <person name="Srivastava M."/>
            <person name="Begovic E."/>
            <person name="Chapman J."/>
            <person name="Putnam N.H."/>
            <person name="Hellsten U."/>
            <person name="Kawashima T."/>
            <person name="Kuo A."/>
            <person name="Mitros T."/>
            <person name="Salamov A."/>
            <person name="Carpenter M.L."/>
            <person name="Signorovitch A.Y."/>
            <person name="Moreno M.A."/>
            <person name="Kamm K."/>
            <person name="Grimwood J."/>
            <person name="Schmutz J."/>
            <person name="Shapiro H."/>
            <person name="Grigoriev I.V."/>
            <person name="Buss L.W."/>
            <person name="Schierwater B."/>
            <person name="Dellaporta S.L."/>
            <person name="Rokhsar D.S."/>
        </authorList>
    </citation>
    <scope>NUCLEOTIDE SEQUENCE [LARGE SCALE GENOMIC DNA]</scope>
    <source>
        <strain evidence="2 3">Grell-BS-1999</strain>
    </source>
</reference>
<dbReference type="RefSeq" id="XP_002108111.1">
    <property type="nucleotide sequence ID" value="XM_002108075.1"/>
</dbReference>
<proteinExistence type="predicted"/>
<dbReference type="AlphaFoldDB" id="B3RM62"/>
<sequence length="124" mass="14319">MALSLANAANGDFLIDSDDDDSYESLSRSLNSNVFGGFEKTRWASSSKDDFCKHDVDKVIKERTGKERDYLFKWAESDAIRQRQRKLWDDYEANQTKSVSKYEIPPTISIKKPNQKETQKSTKK</sequence>
<evidence type="ECO:0000313" key="2">
    <source>
        <dbReference type="EMBL" id="EDV28909.1"/>
    </source>
</evidence>
<keyword evidence="3" id="KW-1185">Reference proteome</keyword>
<dbReference type="Proteomes" id="UP000009022">
    <property type="component" value="Unassembled WGS sequence"/>
</dbReference>
<feature type="compositionally biased region" description="Basic and acidic residues" evidence="1">
    <location>
        <begin position="114"/>
        <end position="124"/>
    </location>
</feature>
<evidence type="ECO:0000313" key="3">
    <source>
        <dbReference type="Proteomes" id="UP000009022"/>
    </source>
</evidence>
<dbReference type="KEGG" id="tad:TRIADDRAFT_52248"/>
<dbReference type="EMBL" id="DS985241">
    <property type="protein sequence ID" value="EDV28909.1"/>
    <property type="molecule type" value="Genomic_DNA"/>
</dbReference>
<dbReference type="HOGENOM" id="CLU_2006828_0_0_1"/>
<dbReference type="GeneID" id="6749326"/>
<protein>
    <submittedName>
        <fullName evidence="2">Expressed protein</fullName>
    </submittedName>
</protein>
<accession>B3RM62</accession>
<organism evidence="2 3">
    <name type="scientific">Trichoplax adhaerens</name>
    <name type="common">Trichoplax reptans</name>
    <dbReference type="NCBI Taxonomy" id="10228"/>
    <lineage>
        <taxon>Eukaryota</taxon>
        <taxon>Metazoa</taxon>
        <taxon>Placozoa</taxon>
        <taxon>Uniplacotomia</taxon>
        <taxon>Trichoplacea</taxon>
        <taxon>Trichoplacidae</taxon>
        <taxon>Trichoplax</taxon>
    </lineage>
</organism>
<evidence type="ECO:0000256" key="1">
    <source>
        <dbReference type="SAM" id="MobiDB-lite"/>
    </source>
</evidence>
<name>B3RM62_TRIAD</name>
<feature type="region of interest" description="Disordered" evidence="1">
    <location>
        <begin position="102"/>
        <end position="124"/>
    </location>
</feature>
<dbReference type="InParanoid" id="B3RM62"/>
<dbReference type="CTD" id="6749326"/>